<evidence type="ECO:0000313" key="2">
    <source>
        <dbReference type="EMBL" id="JAG33712.1"/>
    </source>
</evidence>
<gene>
    <name evidence="3" type="primary">gatA_20</name>
    <name evidence="2" type="synonym">gatA_19</name>
    <name evidence="5" type="synonym">gatA_21</name>
    <name evidence="4" type="synonym">gatA_4</name>
    <name evidence="4" type="ORF">CM83_25046</name>
    <name evidence="2" type="ORF">CM83_25054</name>
    <name evidence="3" type="ORF">CM83_25058</name>
    <name evidence="5" type="ORF">CM83_25103</name>
</gene>
<dbReference type="AlphaFoldDB" id="A0A0A9YVY3"/>
<sequence length="192" mass="20629">MHHTRTLSVRRSRLEGSHHDPSVAPTLTSHDLLRNQVGGPDTVCVDVCVRHRRRTCAENGCSTYSSTSITINPTVPATMYKGAKLDTPAPLLTVSVFLESVLSLGVQLVPAPSPVPLVLKSAAVGRVYLLFRSSSVEIISDAVAGTALDPVLASELPVLALLLFPLPQLFEESSVTLSQLVFYAPWDSTTQL</sequence>
<evidence type="ECO:0000313" key="5">
    <source>
        <dbReference type="EMBL" id="JAG38826.1"/>
    </source>
</evidence>
<feature type="region of interest" description="Disordered" evidence="1">
    <location>
        <begin position="1"/>
        <end position="29"/>
    </location>
</feature>
<evidence type="ECO:0000256" key="1">
    <source>
        <dbReference type="SAM" id="MobiDB-lite"/>
    </source>
</evidence>
<feature type="compositionally biased region" description="Basic residues" evidence="1">
    <location>
        <begin position="1"/>
        <end position="11"/>
    </location>
</feature>
<evidence type="ECO:0000313" key="3">
    <source>
        <dbReference type="EMBL" id="JAG33715.1"/>
    </source>
</evidence>
<feature type="compositionally biased region" description="Basic and acidic residues" evidence="1">
    <location>
        <begin position="12"/>
        <end position="21"/>
    </location>
</feature>
<reference evidence="3" key="1">
    <citation type="journal article" date="2014" name="PLoS ONE">
        <title>Transcriptome-Based Identification of ABC Transporters in the Western Tarnished Plant Bug Lygus hesperus.</title>
        <authorList>
            <person name="Hull J.J."/>
            <person name="Chaney K."/>
            <person name="Geib S.M."/>
            <person name="Fabrick J.A."/>
            <person name="Brent C.S."/>
            <person name="Walsh D."/>
            <person name="Lavine L.C."/>
        </authorList>
    </citation>
    <scope>NUCLEOTIDE SEQUENCE</scope>
</reference>
<reference evidence="3" key="2">
    <citation type="submission" date="2014-07" db="EMBL/GenBank/DDBJ databases">
        <authorList>
            <person name="Hull J."/>
        </authorList>
    </citation>
    <scope>NUCLEOTIDE SEQUENCE</scope>
</reference>
<evidence type="ECO:0000313" key="4">
    <source>
        <dbReference type="EMBL" id="JAG33718.1"/>
    </source>
</evidence>
<keyword evidence="3" id="KW-0808">Transferase</keyword>
<dbReference type="GO" id="GO:0016740">
    <property type="term" value="F:transferase activity"/>
    <property type="evidence" value="ECO:0007669"/>
    <property type="project" value="UniProtKB-KW"/>
</dbReference>
<accession>A0A0A9YVY3</accession>
<dbReference type="EMBL" id="GBHO01004778">
    <property type="protein sequence ID" value="JAG38826.1"/>
    <property type="molecule type" value="Transcribed_RNA"/>
</dbReference>
<protein>
    <submittedName>
        <fullName evidence="3">Glutamyl-tRNA(Gln) amidotransferase subunit A</fullName>
    </submittedName>
</protein>
<proteinExistence type="predicted"/>
<name>A0A0A9YVY3_LYGHE</name>
<dbReference type="EMBL" id="GBHO01009892">
    <property type="protein sequence ID" value="JAG33712.1"/>
    <property type="molecule type" value="Transcribed_RNA"/>
</dbReference>
<dbReference type="EMBL" id="GBHO01009889">
    <property type="protein sequence ID" value="JAG33715.1"/>
    <property type="molecule type" value="Transcribed_RNA"/>
</dbReference>
<organism evidence="3">
    <name type="scientific">Lygus hesperus</name>
    <name type="common">Western plant bug</name>
    <dbReference type="NCBI Taxonomy" id="30085"/>
    <lineage>
        <taxon>Eukaryota</taxon>
        <taxon>Metazoa</taxon>
        <taxon>Ecdysozoa</taxon>
        <taxon>Arthropoda</taxon>
        <taxon>Hexapoda</taxon>
        <taxon>Insecta</taxon>
        <taxon>Pterygota</taxon>
        <taxon>Neoptera</taxon>
        <taxon>Paraneoptera</taxon>
        <taxon>Hemiptera</taxon>
        <taxon>Heteroptera</taxon>
        <taxon>Panheteroptera</taxon>
        <taxon>Cimicomorpha</taxon>
        <taxon>Miridae</taxon>
        <taxon>Mirini</taxon>
        <taxon>Lygus</taxon>
    </lineage>
</organism>
<dbReference type="EMBL" id="GBHO01009886">
    <property type="protein sequence ID" value="JAG33718.1"/>
    <property type="molecule type" value="Transcribed_RNA"/>
</dbReference>